<reference evidence="1" key="1">
    <citation type="submission" date="2014-09" db="EMBL/GenBank/DDBJ databases">
        <authorList>
            <person name="Magalhaes I.L.F."/>
            <person name="Oliveira U."/>
            <person name="Santos F.R."/>
            <person name="Vidigal T.H.D.A."/>
            <person name="Brescovit A.D."/>
            <person name="Santos A.J."/>
        </authorList>
    </citation>
    <scope>NUCLEOTIDE SEQUENCE</scope>
    <source>
        <tissue evidence="1">Shoot tissue taken approximately 20 cm above the soil surface</tissue>
    </source>
</reference>
<protein>
    <submittedName>
        <fullName evidence="1">Uncharacterized protein</fullName>
    </submittedName>
</protein>
<sequence>MMQLGLPHQGWGQKFLIRMHWPMRTKEQLAKKIMSRSSISMLLLQQPIPP</sequence>
<organism evidence="1">
    <name type="scientific">Arundo donax</name>
    <name type="common">Giant reed</name>
    <name type="synonym">Donax arundinaceus</name>
    <dbReference type="NCBI Taxonomy" id="35708"/>
    <lineage>
        <taxon>Eukaryota</taxon>
        <taxon>Viridiplantae</taxon>
        <taxon>Streptophyta</taxon>
        <taxon>Embryophyta</taxon>
        <taxon>Tracheophyta</taxon>
        <taxon>Spermatophyta</taxon>
        <taxon>Magnoliopsida</taxon>
        <taxon>Liliopsida</taxon>
        <taxon>Poales</taxon>
        <taxon>Poaceae</taxon>
        <taxon>PACMAD clade</taxon>
        <taxon>Arundinoideae</taxon>
        <taxon>Arundineae</taxon>
        <taxon>Arundo</taxon>
    </lineage>
</organism>
<dbReference type="EMBL" id="GBRH01163708">
    <property type="protein sequence ID" value="JAE34188.1"/>
    <property type="molecule type" value="Transcribed_RNA"/>
</dbReference>
<dbReference type="AlphaFoldDB" id="A0A0A9HMS7"/>
<name>A0A0A9HMS7_ARUDO</name>
<accession>A0A0A9HMS7</accession>
<proteinExistence type="predicted"/>
<evidence type="ECO:0000313" key="1">
    <source>
        <dbReference type="EMBL" id="JAE34188.1"/>
    </source>
</evidence>
<reference evidence="1" key="2">
    <citation type="journal article" date="2015" name="Data Brief">
        <title>Shoot transcriptome of the giant reed, Arundo donax.</title>
        <authorList>
            <person name="Barrero R.A."/>
            <person name="Guerrero F.D."/>
            <person name="Moolhuijzen P."/>
            <person name="Goolsby J.A."/>
            <person name="Tidwell J."/>
            <person name="Bellgard S.E."/>
            <person name="Bellgard M.I."/>
        </authorList>
    </citation>
    <scope>NUCLEOTIDE SEQUENCE</scope>
    <source>
        <tissue evidence="1">Shoot tissue taken approximately 20 cm above the soil surface</tissue>
    </source>
</reference>